<sequence length="62" mass="6339">MGNPDLVQLPAFPCLGGPPVGSPRPGKRSIDYLPGNPVAPLFCRVAAAPDPAYGVLSQAHTS</sequence>
<dbReference type="Proteomes" id="UP001058353">
    <property type="component" value="Chromosome"/>
</dbReference>
<evidence type="ECO:0000313" key="2">
    <source>
        <dbReference type="Proteomes" id="UP001058353"/>
    </source>
</evidence>
<dbReference type="EMBL" id="AP026407">
    <property type="protein sequence ID" value="BDO14263.1"/>
    <property type="molecule type" value="Genomic_DNA"/>
</dbReference>
<protein>
    <submittedName>
        <fullName evidence="1">Uncharacterized protein</fullName>
    </submittedName>
</protein>
<dbReference type="AlphaFoldDB" id="A0AAN1Y6C7"/>
<name>A0AAN1Y6C7_9ENTR</name>
<proteinExistence type="predicted"/>
<organism evidence="1 2">
    <name type="scientific">Klebsiella quasipneumoniae subsp. quasipneumoniae</name>
    <dbReference type="NCBI Taxonomy" id="1667327"/>
    <lineage>
        <taxon>Bacteria</taxon>
        <taxon>Pseudomonadati</taxon>
        <taxon>Pseudomonadota</taxon>
        <taxon>Gammaproteobacteria</taxon>
        <taxon>Enterobacterales</taxon>
        <taxon>Enterobacteriaceae</taxon>
        <taxon>Klebsiella/Raoultella group</taxon>
        <taxon>Klebsiella</taxon>
        <taxon>Klebsiella pneumoniae complex</taxon>
    </lineage>
</organism>
<accession>A0AAN1Y6C7</accession>
<gene>
    <name evidence="1" type="ORF">KAM644c_33290</name>
</gene>
<reference evidence="1" key="1">
    <citation type="submission" date="2022-07" db="EMBL/GenBank/DDBJ databases">
        <title>Complete genome sequence of carbapenem-resistant Klebsiella spp. in Japan.</title>
        <authorList>
            <person name="Maehana S."/>
            <person name="Suzuki M."/>
            <person name="Kitasato H."/>
        </authorList>
    </citation>
    <scope>NUCLEOTIDE SEQUENCE</scope>
    <source>
        <strain evidence="1">KAM644</strain>
    </source>
</reference>
<evidence type="ECO:0000313" key="1">
    <source>
        <dbReference type="EMBL" id="BDO14263.1"/>
    </source>
</evidence>